<gene>
    <name evidence="1" type="ORF">BDM02DRAFT_3171519</name>
</gene>
<organism evidence="1 2">
    <name type="scientific">Thelephora ganbajun</name>
    <name type="common">Ganba fungus</name>
    <dbReference type="NCBI Taxonomy" id="370292"/>
    <lineage>
        <taxon>Eukaryota</taxon>
        <taxon>Fungi</taxon>
        <taxon>Dikarya</taxon>
        <taxon>Basidiomycota</taxon>
        <taxon>Agaricomycotina</taxon>
        <taxon>Agaricomycetes</taxon>
        <taxon>Thelephorales</taxon>
        <taxon>Thelephoraceae</taxon>
        <taxon>Thelephora</taxon>
    </lineage>
</organism>
<reference evidence="1" key="2">
    <citation type="journal article" date="2020" name="Nat. Commun.">
        <title>Large-scale genome sequencing of mycorrhizal fungi provides insights into the early evolution of symbiotic traits.</title>
        <authorList>
            <person name="Miyauchi S."/>
            <person name="Kiss E."/>
            <person name="Kuo A."/>
            <person name="Drula E."/>
            <person name="Kohler A."/>
            <person name="Sanchez-Garcia M."/>
            <person name="Morin E."/>
            <person name="Andreopoulos B."/>
            <person name="Barry K.W."/>
            <person name="Bonito G."/>
            <person name="Buee M."/>
            <person name="Carver A."/>
            <person name="Chen C."/>
            <person name="Cichocki N."/>
            <person name="Clum A."/>
            <person name="Culley D."/>
            <person name="Crous P.W."/>
            <person name="Fauchery L."/>
            <person name="Girlanda M."/>
            <person name="Hayes R.D."/>
            <person name="Keri Z."/>
            <person name="LaButti K."/>
            <person name="Lipzen A."/>
            <person name="Lombard V."/>
            <person name="Magnuson J."/>
            <person name="Maillard F."/>
            <person name="Murat C."/>
            <person name="Nolan M."/>
            <person name="Ohm R.A."/>
            <person name="Pangilinan J."/>
            <person name="Pereira M.F."/>
            <person name="Perotto S."/>
            <person name="Peter M."/>
            <person name="Pfister S."/>
            <person name="Riley R."/>
            <person name="Sitrit Y."/>
            <person name="Stielow J.B."/>
            <person name="Szollosi G."/>
            <person name="Zifcakova L."/>
            <person name="Stursova M."/>
            <person name="Spatafora J.W."/>
            <person name="Tedersoo L."/>
            <person name="Vaario L.M."/>
            <person name="Yamada A."/>
            <person name="Yan M."/>
            <person name="Wang P."/>
            <person name="Xu J."/>
            <person name="Bruns T."/>
            <person name="Baldrian P."/>
            <person name="Vilgalys R."/>
            <person name="Dunand C."/>
            <person name="Henrissat B."/>
            <person name="Grigoriev I.V."/>
            <person name="Hibbett D."/>
            <person name="Nagy L.G."/>
            <person name="Martin F.M."/>
        </authorList>
    </citation>
    <scope>NUCLEOTIDE SEQUENCE</scope>
    <source>
        <strain evidence="1">P2</strain>
    </source>
</reference>
<protein>
    <submittedName>
        <fullName evidence="1">Uncharacterized protein</fullName>
    </submittedName>
</protein>
<dbReference type="EMBL" id="MU118055">
    <property type="protein sequence ID" value="KAF9646529.1"/>
    <property type="molecule type" value="Genomic_DNA"/>
</dbReference>
<name>A0ACB6ZAL9_THEGA</name>
<evidence type="ECO:0000313" key="1">
    <source>
        <dbReference type="EMBL" id="KAF9646529.1"/>
    </source>
</evidence>
<proteinExistence type="predicted"/>
<evidence type="ECO:0000313" key="2">
    <source>
        <dbReference type="Proteomes" id="UP000886501"/>
    </source>
</evidence>
<sequence>MSDEYLLSMAPYRPLDASSTPTSNSPSPPSSHQASQYPPDRTRPLSSRGTSLDVTSPPSELSRHISGTSSHSSAQSSPPVPGVLWSLAPQLELIGSESRPGPEDAEGSTRRWSFRSRKANQLQPYKFDRLQYKQQLRGNPDAVVTALSPHRQRPSPGSTMDQDFIANDDEENTQETGELSGLTITGEEESQSQSRDSHHPRRRISSSRDTPPGQPPPQWYLDGMKEISDTDNDGDVVEYLAGRSRKKQAAIPTNNNDYVSANQEESDDQPRRRRKRRPKPPPWFRHVAKPRSRSPDPPLPNSRNSRGRSMEGVRTPSPDFGFPSPSSLSDDHSGSIPPQPSPRRRRRASTSAEPSEPSETDQEMALSKKQLRALRRILPAGMIQKQLHQPPPPRRSRSTTAPPPPEGSPSSSKVIPWRARTRRVNRGAGSSYVIKGDSESSDERRSVISVSSSVRSISDVEELRSRTFPGVLDLPLNSSDESNVSDLEDASVDDADIGAWIHRKPVNLRPDYGDFGEAEEGDLIDRMLSRTIVSRRRTKKPTKNATLDLPVVKRGHRKRKKPTNIYVGGFRPHDCSRQLRIPDLFGTGQVNKSTHDEVDRRTLAREGKMAHNMSNRAGNTDKGHPTENSTSSRNKKRPRIQTHQHHNFPTTTRIVTGRQHIGAMNLQLEEEPEYVPRQRPYSPDNPQQDTPTYSILEPTHYRAIHPSEFRVLPPNISFGPNTYLGRGWLRDLLAELSGQDTIAPPSFFVQEVELDSTMDVEDFAKVFVSTVDRLLATLQIGTAKLMIDWNEWQNTLHPLFRLFTWMVSGGYSITEPLRNDALERASRLATDLDAELERTSTMETKAFLLTARWVSFELLLRVHSASGSVPLRTLSTALVKHIFQSAFLKPAASAFPDPTVVETLDPSQQLFQVWICLFHTLDHLVRWFREPGGDGVVSPDLHPIWQLVRSAWESEKLSDLDASEKLWSSIFNLCAISQFSLLGISSEVPRLSACWDVVLLALRRIRLVTGQTDDPQIPRRRVIKRDQYIRLLFSRCFFLRKPWLWNLKDASALFGLLSDVFKNRKFSNLNGEASDFPSFVRHDDMSLLSEYRNSDTAFGLFLKLAVLAVKDMREIADDPSLPLKLRKLMSVLVPVGSVPFTKDTPPTSQELSMLYNRLSSIAIAIYLDPNTTNTNSRIAQARRYVAFKDADLSTRRACTRGMMHFAMITCRLQLPLSPTLEWMAEATDVLLDEYRAFPPNDTRLELKNRIVLMLQLLIGSLRRILECMGKKDPKVYPDPVFMEGPWVTRVFTTMTDIANLPTTGIEIQRLVQTFLNVRAAYMPKPRRPTIHAATEDSQESQDYFGMFDIDLNDPDLQAVLGDEVESPEAKEVVRKDKLLGEVVQKTVINGIFKLVMKRVADVPEGSSRELAHFDLDKWIDCWVGCAQIVVHNGLRAWPFYLALGDKSWERITDGPWRRRIGLRFMFMLLVLDPASYTSHKNNFFDVLFESLVTSEITMEHQYVSILFSIDGLQHPLVDGLTLQGGIDGDYLVTETDFKPLCLTVIIRATRNLSERIQQEGEMPELRGNNQVYIGHLLRMLSAMEDILQFLLSSKSRKTEGYTSFRDEVVSTLGAYPELVADGRLGQAIARVSRVGGS</sequence>
<reference evidence="1" key="1">
    <citation type="submission" date="2019-10" db="EMBL/GenBank/DDBJ databases">
        <authorList>
            <consortium name="DOE Joint Genome Institute"/>
            <person name="Kuo A."/>
            <person name="Miyauchi S."/>
            <person name="Kiss E."/>
            <person name="Drula E."/>
            <person name="Kohler A."/>
            <person name="Sanchez-Garcia M."/>
            <person name="Andreopoulos B."/>
            <person name="Barry K.W."/>
            <person name="Bonito G."/>
            <person name="Buee M."/>
            <person name="Carver A."/>
            <person name="Chen C."/>
            <person name="Cichocki N."/>
            <person name="Clum A."/>
            <person name="Culley D."/>
            <person name="Crous P.W."/>
            <person name="Fauchery L."/>
            <person name="Girlanda M."/>
            <person name="Hayes R."/>
            <person name="Keri Z."/>
            <person name="Labutti K."/>
            <person name="Lipzen A."/>
            <person name="Lombard V."/>
            <person name="Magnuson J."/>
            <person name="Maillard F."/>
            <person name="Morin E."/>
            <person name="Murat C."/>
            <person name="Nolan M."/>
            <person name="Ohm R."/>
            <person name="Pangilinan J."/>
            <person name="Pereira M."/>
            <person name="Perotto S."/>
            <person name="Peter M."/>
            <person name="Riley R."/>
            <person name="Sitrit Y."/>
            <person name="Stielow B."/>
            <person name="Szollosi G."/>
            <person name="Zifcakova L."/>
            <person name="Stursova M."/>
            <person name="Spatafora J.W."/>
            <person name="Tedersoo L."/>
            <person name="Vaario L.-M."/>
            <person name="Yamada A."/>
            <person name="Yan M."/>
            <person name="Wang P."/>
            <person name="Xu J."/>
            <person name="Bruns T."/>
            <person name="Baldrian P."/>
            <person name="Vilgalys R."/>
            <person name="Henrissat B."/>
            <person name="Grigoriev I.V."/>
            <person name="Hibbett D."/>
            <person name="Nagy L.G."/>
            <person name="Martin F.M."/>
        </authorList>
    </citation>
    <scope>NUCLEOTIDE SEQUENCE</scope>
    <source>
        <strain evidence="1">P2</strain>
    </source>
</reference>
<accession>A0ACB6ZAL9</accession>
<comment type="caution">
    <text evidence="1">The sequence shown here is derived from an EMBL/GenBank/DDBJ whole genome shotgun (WGS) entry which is preliminary data.</text>
</comment>
<keyword evidence="2" id="KW-1185">Reference proteome</keyword>
<dbReference type="Proteomes" id="UP000886501">
    <property type="component" value="Unassembled WGS sequence"/>
</dbReference>